<dbReference type="GO" id="GO:0030378">
    <property type="term" value="F:serine racemase activity"/>
    <property type="evidence" value="ECO:0007669"/>
    <property type="project" value="TreeGrafter"/>
</dbReference>
<dbReference type="InterPro" id="IPR000634">
    <property type="entry name" value="Ser/Thr_deHydtase_PyrdxlP-BS"/>
</dbReference>
<dbReference type="InterPro" id="IPR036052">
    <property type="entry name" value="TrpB-like_PALP_sf"/>
</dbReference>
<evidence type="ECO:0000256" key="5">
    <source>
        <dbReference type="ARBA" id="ARBA00010869"/>
    </source>
</evidence>
<comment type="cofactor">
    <cofactor evidence="3">
        <name>Mn(2+)</name>
        <dbReference type="ChEBI" id="CHEBI:29035"/>
    </cofactor>
</comment>
<dbReference type="PROSITE" id="PS00165">
    <property type="entry name" value="DEHYDRATASE_SER_THR"/>
    <property type="match status" value="1"/>
</dbReference>
<dbReference type="Proteomes" id="UP000597444">
    <property type="component" value="Unassembled WGS sequence"/>
</dbReference>
<keyword evidence="7" id="KW-0663">Pyridoxal phosphate</keyword>
<dbReference type="FunFam" id="3.40.50.1100:FF:000041">
    <property type="entry name" value="Threonine ammonia-lyase, variant"/>
    <property type="match status" value="1"/>
</dbReference>
<evidence type="ECO:0000256" key="2">
    <source>
        <dbReference type="ARBA" id="ARBA00001933"/>
    </source>
</evidence>
<accession>A0A8J3IVA2</accession>
<comment type="cofactor">
    <cofactor evidence="2">
        <name>pyridoxal 5'-phosphate</name>
        <dbReference type="ChEBI" id="CHEBI:597326"/>
    </cofactor>
</comment>
<dbReference type="GO" id="GO:0000287">
    <property type="term" value="F:magnesium ion binding"/>
    <property type="evidence" value="ECO:0007669"/>
    <property type="project" value="TreeGrafter"/>
</dbReference>
<evidence type="ECO:0000256" key="4">
    <source>
        <dbReference type="ARBA" id="ARBA00001946"/>
    </source>
</evidence>
<dbReference type="CDD" id="cd01562">
    <property type="entry name" value="Thr-dehyd"/>
    <property type="match status" value="1"/>
</dbReference>
<reference evidence="10" key="1">
    <citation type="submission" date="2020-10" db="EMBL/GenBank/DDBJ databases">
        <title>Taxonomic study of unclassified bacteria belonging to the class Ktedonobacteria.</title>
        <authorList>
            <person name="Yabe S."/>
            <person name="Wang C.M."/>
            <person name="Zheng Y."/>
            <person name="Sakai Y."/>
            <person name="Cavaletti L."/>
            <person name="Monciardini P."/>
            <person name="Donadio S."/>
        </authorList>
    </citation>
    <scope>NUCLEOTIDE SEQUENCE</scope>
    <source>
        <strain evidence="10">ID150040</strain>
    </source>
</reference>
<dbReference type="InterPro" id="IPR001926">
    <property type="entry name" value="TrpB-like_PALP"/>
</dbReference>
<evidence type="ECO:0000256" key="6">
    <source>
        <dbReference type="ARBA" id="ARBA00022842"/>
    </source>
</evidence>
<evidence type="ECO:0000256" key="8">
    <source>
        <dbReference type="ARBA" id="ARBA00023239"/>
    </source>
</evidence>
<comment type="similarity">
    <text evidence="5">Belongs to the serine/threonine dehydratase family.</text>
</comment>
<keyword evidence="11" id="KW-1185">Reference proteome</keyword>
<dbReference type="EMBL" id="BNJK01000001">
    <property type="protein sequence ID" value="GHO97470.1"/>
    <property type="molecule type" value="Genomic_DNA"/>
</dbReference>
<feature type="domain" description="Tryptophan synthase beta chain-like PALP" evidence="9">
    <location>
        <begin position="24"/>
        <end position="308"/>
    </location>
</feature>
<comment type="cofactor">
    <cofactor evidence="4">
        <name>Mg(2+)</name>
        <dbReference type="ChEBI" id="CHEBI:18420"/>
    </cofactor>
</comment>
<dbReference type="GO" id="GO:0030170">
    <property type="term" value="F:pyridoxal phosphate binding"/>
    <property type="evidence" value="ECO:0007669"/>
    <property type="project" value="InterPro"/>
</dbReference>
<name>A0A8J3IVA2_9CHLR</name>
<sequence>MAQTTTITLRDIETAAQRIAGYACPTPVLTSSRLDDQTEGTIYLKCENLQRTGAFKFRGAFNRLSVLTSEERQRGVVAYSSGNHALAVALSGKLLGIPVTVILPDDAVSSKIATAKLYGAHVLIADPRTEDLEEIAQSLARERDLVFISPYDDPYVIAGQGTVMHEMWKQIPHLDLLVLPCGGGSLIAGSCIAVKEYKPKIHVIGVETVDGNDTFLSLCSGHPVHISRPTTIADGIRAQSPGRLTFPIEQELLEQIVLVTDEDIKAALRFLLLEVKVLVEPTGAVALAALLSGKVDTRGKRVGVVLSGGNIDSEILLNIMSSGLAKDNRYHREDDLYEA</sequence>
<dbReference type="GO" id="GO:0070179">
    <property type="term" value="P:D-serine biosynthetic process"/>
    <property type="evidence" value="ECO:0007669"/>
    <property type="project" value="TreeGrafter"/>
</dbReference>
<dbReference type="PANTHER" id="PTHR43050:SF1">
    <property type="entry name" value="SERINE RACEMASE"/>
    <property type="match status" value="1"/>
</dbReference>
<dbReference type="GO" id="GO:0003941">
    <property type="term" value="F:L-serine ammonia-lyase activity"/>
    <property type="evidence" value="ECO:0007669"/>
    <property type="project" value="TreeGrafter"/>
</dbReference>
<organism evidence="10 11">
    <name type="scientific">Reticulibacter mediterranei</name>
    <dbReference type="NCBI Taxonomy" id="2778369"/>
    <lineage>
        <taxon>Bacteria</taxon>
        <taxon>Bacillati</taxon>
        <taxon>Chloroflexota</taxon>
        <taxon>Ktedonobacteria</taxon>
        <taxon>Ktedonobacterales</taxon>
        <taxon>Reticulibacteraceae</taxon>
        <taxon>Reticulibacter</taxon>
    </lineage>
</organism>
<dbReference type="SUPFAM" id="SSF53686">
    <property type="entry name" value="Tryptophan synthase beta subunit-like PLP-dependent enzymes"/>
    <property type="match status" value="1"/>
</dbReference>
<proteinExistence type="inferred from homology"/>
<dbReference type="GO" id="GO:0018114">
    <property type="term" value="F:threonine racemase activity"/>
    <property type="evidence" value="ECO:0007669"/>
    <property type="project" value="TreeGrafter"/>
</dbReference>
<evidence type="ECO:0000313" key="10">
    <source>
        <dbReference type="EMBL" id="GHO97470.1"/>
    </source>
</evidence>
<evidence type="ECO:0000256" key="7">
    <source>
        <dbReference type="ARBA" id="ARBA00022898"/>
    </source>
</evidence>
<dbReference type="PANTHER" id="PTHR43050">
    <property type="entry name" value="SERINE / THREONINE RACEMASE FAMILY MEMBER"/>
    <property type="match status" value="1"/>
</dbReference>
<dbReference type="FunFam" id="3.40.50.1100:FF:000007">
    <property type="entry name" value="L-threonine dehydratase catabolic TdcB"/>
    <property type="match status" value="1"/>
</dbReference>
<keyword evidence="6" id="KW-0460">Magnesium</keyword>
<keyword evidence="8" id="KW-0456">Lyase</keyword>
<dbReference type="Pfam" id="PF00291">
    <property type="entry name" value="PALP"/>
    <property type="match status" value="1"/>
</dbReference>
<protein>
    <submittedName>
        <fullName evidence="10">Serine/threonine dehydratase</fullName>
    </submittedName>
</protein>
<evidence type="ECO:0000256" key="1">
    <source>
        <dbReference type="ARBA" id="ARBA00001913"/>
    </source>
</evidence>
<evidence type="ECO:0000313" key="11">
    <source>
        <dbReference type="Proteomes" id="UP000597444"/>
    </source>
</evidence>
<dbReference type="GO" id="GO:0005524">
    <property type="term" value="F:ATP binding"/>
    <property type="evidence" value="ECO:0007669"/>
    <property type="project" value="TreeGrafter"/>
</dbReference>
<evidence type="ECO:0000259" key="9">
    <source>
        <dbReference type="Pfam" id="PF00291"/>
    </source>
</evidence>
<dbReference type="Gene3D" id="3.40.50.1100">
    <property type="match status" value="2"/>
</dbReference>
<dbReference type="AlphaFoldDB" id="A0A8J3IVA2"/>
<comment type="cofactor">
    <cofactor evidence="1">
        <name>Ca(2+)</name>
        <dbReference type="ChEBI" id="CHEBI:29108"/>
    </cofactor>
</comment>
<evidence type="ECO:0000256" key="3">
    <source>
        <dbReference type="ARBA" id="ARBA00001936"/>
    </source>
</evidence>
<comment type="caution">
    <text evidence="10">The sequence shown here is derived from an EMBL/GenBank/DDBJ whole genome shotgun (WGS) entry which is preliminary data.</text>
</comment>
<gene>
    <name evidence="10" type="ORF">KSF_075180</name>
</gene>